<protein>
    <submittedName>
        <fullName evidence="1">Zinc finger BED domain-containing protein 4-like isoform X2</fullName>
    </submittedName>
</protein>
<feature type="non-terminal residue" evidence="1">
    <location>
        <position position="74"/>
    </location>
</feature>
<evidence type="ECO:0000313" key="2">
    <source>
        <dbReference type="Proteomes" id="UP000478052"/>
    </source>
</evidence>
<name>A0A6G0VRY3_APHCR</name>
<organism evidence="1 2">
    <name type="scientific">Aphis craccivora</name>
    <name type="common">Cowpea aphid</name>
    <dbReference type="NCBI Taxonomy" id="307492"/>
    <lineage>
        <taxon>Eukaryota</taxon>
        <taxon>Metazoa</taxon>
        <taxon>Ecdysozoa</taxon>
        <taxon>Arthropoda</taxon>
        <taxon>Hexapoda</taxon>
        <taxon>Insecta</taxon>
        <taxon>Pterygota</taxon>
        <taxon>Neoptera</taxon>
        <taxon>Paraneoptera</taxon>
        <taxon>Hemiptera</taxon>
        <taxon>Sternorrhyncha</taxon>
        <taxon>Aphidomorpha</taxon>
        <taxon>Aphidoidea</taxon>
        <taxon>Aphididae</taxon>
        <taxon>Aphidini</taxon>
        <taxon>Aphis</taxon>
        <taxon>Aphis</taxon>
    </lineage>
</organism>
<keyword evidence="2" id="KW-1185">Reference proteome</keyword>
<sequence>MIVGIKKKGQKYLNVKSAIICDIKTKSQHQLSIYESMTKTEFWDINNKNQKQFIKQLLNGQGLKNSWELLNHNI</sequence>
<dbReference type="Proteomes" id="UP000478052">
    <property type="component" value="Unassembled WGS sequence"/>
</dbReference>
<reference evidence="1 2" key="1">
    <citation type="submission" date="2019-08" db="EMBL/GenBank/DDBJ databases">
        <title>Whole genome of Aphis craccivora.</title>
        <authorList>
            <person name="Voronova N.V."/>
            <person name="Shulinski R.S."/>
            <person name="Bandarenka Y.V."/>
            <person name="Zhorov D.G."/>
            <person name="Warner D."/>
        </authorList>
    </citation>
    <scope>NUCLEOTIDE SEQUENCE [LARGE SCALE GENOMIC DNA]</scope>
    <source>
        <strain evidence="1">180601</strain>
        <tissue evidence="1">Whole Body</tissue>
    </source>
</reference>
<gene>
    <name evidence="1" type="ORF">FWK35_00032843</name>
</gene>
<proteinExistence type="predicted"/>
<accession>A0A6G0VRY3</accession>
<dbReference type="AlphaFoldDB" id="A0A6G0VRY3"/>
<comment type="caution">
    <text evidence="1">The sequence shown here is derived from an EMBL/GenBank/DDBJ whole genome shotgun (WGS) entry which is preliminary data.</text>
</comment>
<evidence type="ECO:0000313" key="1">
    <source>
        <dbReference type="EMBL" id="KAF0707220.1"/>
    </source>
</evidence>
<dbReference type="EMBL" id="VUJU01012627">
    <property type="protein sequence ID" value="KAF0707220.1"/>
    <property type="molecule type" value="Genomic_DNA"/>
</dbReference>